<dbReference type="PROSITE" id="PS51099">
    <property type="entry name" value="PTS_EIIB_TYPE_2"/>
    <property type="match status" value="1"/>
</dbReference>
<dbReference type="InterPro" id="IPR004715">
    <property type="entry name" value="PTS_IIA_fruc"/>
</dbReference>
<feature type="domain" description="PTS EIIB type-2" evidence="17">
    <location>
        <begin position="528"/>
        <end position="623"/>
    </location>
</feature>
<dbReference type="NCBIfam" id="TIGR00829">
    <property type="entry name" value="FRU"/>
    <property type="match status" value="1"/>
</dbReference>
<dbReference type="InterPro" id="IPR006327">
    <property type="entry name" value="PTS_IIC_fruc"/>
</dbReference>
<evidence type="ECO:0000313" key="19">
    <source>
        <dbReference type="EMBL" id="MCW8346825.1"/>
    </source>
</evidence>
<keyword evidence="10" id="KW-0598">Phosphotransferase system</keyword>
<dbReference type="EMBL" id="JAKRRY010000015">
    <property type="protein sequence ID" value="MCW8346825.1"/>
    <property type="molecule type" value="Genomic_DNA"/>
</dbReference>
<feature type="transmembrane region" description="Helical" evidence="15">
    <location>
        <begin position="218"/>
        <end position="245"/>
    </location>
</feature>
<keyword evidence="5" id="KW-0813">Transport</keyword>
<dbReference type="NCBIfam" id="TIGR01427">
    <property type="entry name" value="PTS_IIC_fructo"/>
    <property type="match status" value="1"/>
</dbReference>
<keyword evidence="13 15" id="KW-1133">Transmembrane helix</keyword>
<dbReference type="Gene3D" id="3.40.930.10">
    <property type="entry name" value="Mannitol-specific EII, Chain A"/>
    <property type="match status" value="1"/>
</dbReference>
<dbReference type="InterPro" id="IPR013014">
    <property type="entry name" value="PTS_EIIC_2"/>
</dbReference>
<keyword evidence="7" id="KW-0597">Phosphoprotein</keyword>
<name>A0A9X3CP49_9VIBR</name>
<dbReference type="GO" id="GO:0009401">
    <property type="term" value="P:phosphoenolpyruvate-dependent sugar phosphotransferase system"/>
    <property type="evidence" value="ECO:0007669"/>
    <property type="project" value="UniProtKB-KW"/>
</dbReference>
<dbReference type="EC" id="2.7.1.202" evidence="4"/>
<feature type="transmembrane region" description="Helical" evidence="15">
    <location>
        <begin position="440"/>
        <end position="461"/>
    </location>
</feature>
<protein>
    <recommendedName>
        <fullName evidence="4">protein-N(pi)-phosphohistidine--D-fructose phosphotransferase</fullName>
        <ecNumber evidence="4">2.7.1.202</ecNumber>
    </recommendedName>
</protein>
<evidence type="ECO:0000256" key="11">
    <source>
        <dbReference type="ARBA" id="ARBA00022692"/>
    </source>
</evidence>
<dbReference type="InterPro" id="IPR003352">
    <property type="entry name" value="PTS_EIIC"/>
</dbReference>
<evidence type="ECO:0000256" key="9">
    <source>
        <dbReference type="ARBA" id="ARBA00022679"/>
    </source>
</evidence>
<dbReference type="GO" id="GO:0005351">
    <property type="term" value="F:carbohydrate:proton symporter activity"/>
    <property type="evidence" value="ECO:0007669"/>
    <property type="project" value="InterPro"/>
</dbReference>
<evidence type="ECO:0000256" key="12">
    <source>
        <dbReference type="ARBA" id="ARBA00022777"/>
    </source>
</evidence>
<keyword evidence="6" id="KW-1003">Cell membrane</keyword>
<evidence type="ECO:0000256" key="4">
    <source>
        <dbReference type="ARBA" id="ARBA00012799"/>
    </source>
</evidence>
<reference evidence="19" key="1">
    <citation type="submission" date="2022-02" db="EMBL/GenBank/DDBJ databases">
        <title>Vibrio sp. nov, a new bacterium isolated from seawater.</title>
        <authorList>
            <person name="Yuan Y."/>
        </authorList>
    </citation>
    <scope>NUCLEOTIDE SEQUENCE</scope>
    <source>
        <strain evidence="19">ZSDZ65</strain>
    </source>
</reference>
<evidence type="ECO:0000256" key="15">
    <source>
        <dbReference type="SAM" id="Phobius"/>
    </source>
</evidence>
<dbReference type="GO" id="GO:0005886">
    <property type="term" value="C:plasma membrane"/>
    <property type="evidence" value="ECO:0007669"/>
    <property type="project" value="UniProtKB-SubCell"/>
</dbReference>
<dbReference type="InterPro" id="IPR013011">
    <property type="entry name" value="PTS_EIIB_2"/>
</dbReference>
<comment type="subcellular location">
    <subcellularLocation>
        <location evidence="2">Cell inner membrane</location>
        <topology evidence="2">Multi-pass membrane protein</topology>
    </subcellularLocation>
    <subcellularLocation>
        <location evidence="3">Cytoplasm</location>
    </subcellularLocation>
</comment>
<keyword evidence="8" id="KW-0762">Sugar transport</keyword>
<evidence type="ECO:0000313" key="20">
    <source>
        <dbReference type="Proteomes" id="UP001155587"/>
    </source>
</evidence>
<dbReference type="InterPro" id="IPR002178">
    <property type="entry name" value="PTS_EIIA_type-2_dom"/>
</dbReference>
<dbReference type="InterPro" id="IPR050864">
    <property type="entry name" value="Bacterial_PTS_Sugar_Transport"/>
</dbReference>
<keyword evidence="12" id="KW-0418">Kinase</keyword>
<dbReference type="GO" id="GO:0022877">
    <property type="term" value="F:protein-N(PI)-phosphohistidine-fructose phosphotransferase system transporter activity"/>
    <property type="evidence" value="ECO:0007669"/>
    <property type="project" value="InterPro"/>
</dbReference>
<feature type="domain" description="PTS EIIC type-2" evidence="18">
    <location>
        <begin position="179"/>
        <end position="509"/>
    </location>
</feature>
<keyword evidence="20" id="KW-1185">Reference proteome</keyword>
<dbReference type="FunFam" id="3.40.930.10:FF:000009">
    <property type="entry name" value="PTS system, fructose specific IIABC component"/>
    <property type="match status" value="1"/>
</dbReference>
<feature type="transmembrane region" description="Helical" evidence="15">
    <location>
        <begin position="265"/>
        <end position="286"/>
    </location>
</feature>
<evidence type="ECO:0000256" key="7">
    <source>
        <dbReference type="ARBA" id="ARBA00022553"/>
    </source>
</evidence>
<evidence type="ECO:0000256" key="10">
    <source>
        <dbReference type="ARBA" id="ARBA00022683"/>
    </source>
</evidence>
<dbReference type="Pfam" id="PF00359">
    <property type="entry name" value="PTS_EIIA_2"/>
    <property type="match status" value="1"/>
</dbReference>
<dbReference type="AlphaFoldDB" id="A0A9X3CP49"/>
<comment type="catalytic activity">
    <reaction evidence="1">
        <text>D-fructose(out) + N(pros)-phospho-L-histidyl-[protein] = D-fructose 1-phosphate(in) + L-histidyl-[protein]</text>
        <dbReference type="Rhea" id="RHEA:49252"/>
        <dbReference type="Rhea" id="RHEA-COMP:9745"/>
        <dbReference type="Rhea" id="RHEA-COMP:9746"/>
        <dbReference type="ChEBI" id="CHEBI:29979"/>
        <dbReference type="ChEBI" id="CHEBI:37721"/>
        <dbReference type="ChEBI" id="CHEBI:58674"/>
        <dbReference type="ChEBI" id="CHEBI:64837"/>
        <dbReference type="EC" id="2.7.1.202"/>
    </reaction>
</comment>
<gene>
    <name evidence="19" type="ORF">MD535_12540</name>
</gene>
<keyword evidence="9" id="KW-0808">Transferase</keyword>
<dbReference type="PROSITE" id="PS51094">
    <property type="entry name" value="PTS_EIIA_TYPE_2"/>
    <property type="match status" value="1"/>
</dbReference>
<keyword evidence="11 15" id="KW-0812">Transmembrane</keyword>
<dbReference type="CDD" id="cd00211">
    <property type="entry name" value="PTS_IIA_fru"/>
    <property type="match status" value="1"/>
</dbReference>
<feature type="transmembrane region" description="Helical" evidence="15">
    <location>
        <begin position="183"/>
        <end position="206"/>
    </location>
</feature>
<feature type="transmembrane region" description="Helical" evidence="15">
    <location>
        <begin position="481"/>
        <end position="499"/>
    </location>
</feature>
<dbReference type="GO" id="GO:0005737">
    <property type="term" value="C:cytoplasm"/>
    <property type="evidence" value="ECO:0007669"/>
    <property type="project" value="UniProtKB-SubCell"/>
</dbReference>
<evidence type="ECO:0000256" key="5">
    <source>
        <dbReference type="ARBA" id="ARBA00022448"/>
    </source>
</evidence>
<dbReference type="InterPro" id="IPR036095">
    <property type="entry name" value="PTS_EIIB-like_sf"/>
</dbReference>
<dbReference type="Pfam" id="PF02378">
    <property type="entry name" value="PTS_EIIC"/>
    <property type="match status" value="1"/>
</dbReference>
<evidence type="ECO:0000256" key="6">
    <source>
        <dbReference type="ARBA" id="ARBA00022475"/>
    </source>
</evidence>
<dbReference type="GO" id="GO:0090563">
    <property type="term" value="F:protein-phosphocysteine-sugar phosphotransferase activity"/>
    <property type="evidence" value="ECO:0007669"/>
    <property type="project" value="TreeGrafter"/>
</dbReference>
<evidence type="ECO:0000256" key="1">
    <source>
        <dbReference type="ARBA" id="ARBA00001401"/>
    </source>
</evidence>
<accession>A0A9X3CP49</accession>
<evidence type="ECO:0000256" key="3">
    <source>
        <dbReference type="ARBA" id="ARBA00004496"/>
    </source>
</evidence>
<feature type="domain" description="PTS EIIA type-2" evidence="16">
    <location>
        <begin position="5"/>
        <end position="149"/>
    </location>
</feature>
<sequence length="623" mass="65942">MDITHLIGLDTICLDLKAKTKEDALKELVELLSAAGKLADKDQFLTDLWKREAIGNTGFEDGVAIPHAKSDAVAQPAVAVGISRTGIDYGAEDGELSDVFFMLASPDGGDHHHIEVLAQLSSKLIEEGFVDKLKAAENTEQARKLLTDIQQPPVYAYQNDLSESNHTPLSPWKLRVAHIKEHLLFGTSHMIPFIVAGGVLLSLSVMMSGHGGVPESGVLADIAQMGIAGLTLFTAILGGYIAYSIADKPGLAPGMIGSWVAVNQYSTGFLGAIVVGFFAGFVVQLLKKIKLPDSMSSLNSIFIYPLVGTFATCGMVMWVIGDPIATAMFVMNDWLTSMAGSGKIALGAILGAMTSFDMGGPINKVATLFAQTQVNTQPWLMGGVGIAICTPPLGLALATFLSPNKFKRDEREAGKAAGIMGMIGISEGAIPFAASDPARVLPAIVAGGIVGNVTGFMFHVVNHAPWGGWIVLPVVDGKLGYIIGTLLGALTTACIVIALKKTISEQDDNESELVRSYRSVKGEGEAEVLAVTACPSGVAHTFLAAKSLEKAAYSMGVKIKVETQGADGVNNWLTAKDVEHARMVILAHDVAIQEPERFKNIKVVDVCTKDAILNAVGLLHTRR</sequence>
<dbReference type="Pfam" id="PF02302">
    <property type="entry name" value="PTS_IIB"/>
    <property type="match status" value="1"/>
</dbReference>
<dbReference type="GO" id="GO:0016301">
    <property type="term" value="F:kinase activity"/>
    <property type="evidence" value="ECO:0007669"/>
    <property type="project" value="UniProtKB-KW"/>
</dbReference>
<evidence type="ECO:0000259" key="17">
    <source>
        <dbReference type="PROSITE" id="PS51099"/>
    </source>
</evidence>
<dbReference type="NCBIfam" id="TIGR00848">
    <property type="entry name" value="fruA"/>
    <property type="match status" value="1"/>
</dbReference>
<dbReference type="RefSeq" id="WP_265675363.1">
    <property type="nucleotide sequence ID" value="NZ_JAKRRY010000015.1"/>
</dbReference>
<dbReference type="SUPFAM" id="SSF55804">
    <property type="entry name" value="Phoshotransferase/anion transport protein"/>
    <property type="match status" value="1"/>
</dbReference>
<feature type="transmembrane region" description="Helical" evidence="15">
    <location>
        <begin position="340"/>
        <end position="358"/>
    </location>
</feature>
<evidence type="ECO:0000256" key="13">
    <source>
        <dbReference type="ARBA" id="ARBA00022989"/>
    </source>
</evidence>
<evidence type="ECO:0000259" key="18">
    <source>
        <dbReference type="PROSITE" id="PS51104"/>
    </source>
</evidence>
<dbReference type="Gene3D" id="3.40.50.2300">
    <property type="match status" value="1"/>
</dbReference>
<keyword evidence="14 15" id="KW-0472">Membrane</keyword>
<proteinExistence type="predicted"/>
<dbReference type="InterPro" id="IPR016152">
    <property type="entry name" value="PTrfase/Anion_transptr"/>
</dbReference>
<evidence type="ECO:0000259" key="16">
    <source>
        <dbReference type="PROSITE" id="PS51094"/>
    </source>
</evidence>
<dbReference type="Proteomes" id="UP001155587">
    <property type="component" value="Unassembled WGS sequence"/>
</dbReference>
<dbReference type="CDD" id="cd05569">
    <property type="entry name" value="PTS_IIB_fructose"/>
    <property type="match status" value="1"/>
</dbReference>
<dbReference type="PANTHER" id="PTHR30505:SF0">
    <property type="entry name" value="FRUCTOSE-LIKE PTS SYSTEM EIIBC COMPONENT-RELATED"/>
    <property type="match status" value="1"/>
</dbReference>
<dbReference type="PROSITE" id="PS51104">
    <property type="entry name" value="PTS_EIIC_TYPE_2"/>
    <property type="match status" value="1"/>
</dbReference>
<feature type="transmembrane region" description="Helical" evidence="15">
    <location>
        <begin position="379"/>
        <end position="401"/>
    </location>
</feature>
<evidence type="ECO:0000256" key="2">
    <source>
        <dbReference type="ARBA" id="ARBA00004429"/>
    </source>
</evidence>
<comment type="caution">
    <text evidence="19">The sequence shown here is derived from an EMBL/GenBank/DDBJ whole genome shotgun (WGS) entry which is preliminary data.</text>
</comment>
<dbReference type="InterPro" id="IPR003501">
    <property type="entry name" value="PTS_EIIB_2/3"/>
</dbReference>
<dbReference type="SUPFAM" id="SSF52794">
    <property type="entry name" value="PTS system IIB component-like"/>
    <property type="match status" value="1"/>
</dbReference>
<evidence type="ECO:0000256" key="8">
    <source>
        <dbReference type="ARBA" id="ARBA00022597"/>
    </source>
</evidence>
<dbReference type="PANTHER" id="PTHR30505">
    <property type="entry name" value="FRUCTOSE-LIKE PERMEASE"/>
    <property type="match status" value="1"/>
</dbReference>
<feature type="transmembrane region" description="Helical" evidence="15">
    <location>
        <begin position="298"/>
        <end position="320"/>
    </location>
</feature>
<dbReference type="InterPro" id="IPR003353">
    <property type="entry name" value="PTS_IIB_fruc"/>
</dbReference>
<evidence type="ECO:0000256" key="14">
    <source>
        <dbReference type="ARBA" id="ARBA00023136"/>
    </source>
</evidence>
<organism evidence="19 20">
    <name type="scientific">Vibrio qingdaonensis</name>
    <dbReference type="NCBI Taxonomy" id="2829491"/>
    <lineage>
        <taxon>Bacteria</taxon>
        <taxon>Pseudomonadati</taxon>
        <taxon>Pseudomonadota</taxon>
        <taxon>Gammaproteobacteria</taxon>
        <taxon>Vibrionales</taxon>
        <taxon>Vibrionaceae</taxon>
        <taxon>Vibrio</taxon>
    </lineage>
</organism>